<accession>A0ACB6QV83</accession>
<dbReference type="Proteomes" id="UP000799755">
    <property type="component" value="Unassembled WGS sequence"/>
</dbReference>
<gene>
    <name evidence="1" type="ORF">BDR25DRAFT_369212</name>
</gene>
<name>A0ACB6QV83_9PLEO</name>
<sequence length="284" mass="32779">MASTVLHTQPFLWYSTYIEGYYSTCLMTVMTMTKRNYVKRQRAVPMRVLNLGLGRTGTHSFREAMKSLGYSDCYHGYVAVFESPEDCEMWYDALLAKYENRGKPYSREEFDHLLGHCQAVCGLPAVCFAEELIAAYPEAKVILSLRDVDSWHMYVLIYYLINPCLPMIEMILQIRHRHVRLAYAKIGQHFFRGSLRRFGKDVFIEHYARISELVPADNLLQYHISEGWAPLCQFLGEPVPTRTFPSGNEVAGFRQKFQIRDRTILLEIVSKLIVLSVATSSSAY</sequence>
<keyword evidence="2" id="KW-1185">Reference proteome</keyword>
<evidence type="ECO:0000313" key="1">
    <source>
        <dbReference type="EMBL" id="KAF2470756.1"/>
    </source>
</evidence>
<organism evidence="1 2">
    <name type="scientific">Lindgomyces ingoldianus</name>
    <dbReference type="NCBI Taxonomy" id="673940"/>
    <lineage>
        <taxon>Eukaryota</taxon>
        <taxon>Fungi</taxon>
        <taxon>Dikarya</taxon>
        <taxon>Ascomycota</taxon>
        <taxon>Pezizomycotina</taxon>
        <taxon>Dothideomycetes</taxon>
        <taxon>Pleosporomycetidae</taxon>
        <taxon>Pleosporales</taxon>
        <taxon>Lindgomycetaceae</taxon>
        <taxon>Lindgomyces</taxon>
    </lineage>
</organism>
<comment type="caution">
    <text evidence="1">The sequence shown here is derived from an EMBL/GenBank/DDBJ whole genome shotgun (WGS) entry which is preliminary data.</text>
</comment>
<dbReference type="EMBL" id="MU003507">
    <property type="protein sequence ID" value="KAF2470756.1"/>
    <property type="molecule type" value="Genomic_DNA"/>
</dbReference>
<protein>
    <submittedName>
        <fullName evidence="1">Uncharacterized protein</fullName>
    </submittedName>
</protein>
<proteinExistence type="predicted"/>
<evidence type="ECO:0000313" key="2">
    <source>
        <dbReference type="Proteomes" id="UP000799755"/>
    </source>
</evidence>
<reference evidence="1" key="1">
    <citation type="journal article" date="2020" name="Stud. Mycol.">
        <title>101 Dothideomycetes genomes: a test case for predicting lifestyles and emergence of pathogens.</title>
        <authorList>
            <person name="Haridas S."/>
            <person name="Albert R."/>
            <person name="Binder M."/>
            <person name="Bloem J."/>
            <person name="Labutti K."/>
            <person name="Salamov A."/>
            <person name="Andreopoulos B."/>
            <person name="Baker S."/>
            <person name="Barry K."/>
            <person name="Bills G."/>
            <person name="Bluhm B."/>
            <person name="Cannon C."/>
            <person name="Castanera R."/>
            <person name="Culley D."/>
            <person name="Daum C."/>
            <person name="Ezra D."/>
            <person name="Gonzalez J."/>
            <person name="Henrissat B."/>
            <person name="Kuo A."/>
            <person name="Liang C."/>
            <person name="Lipzen A."/>
            <person name="Lutzoni F."/>
            <person name="Magnuson J."/>
            <person name="Mondo S."/>
            <person name="Nolan M."/>
            <person name="Ohm R."/>
            <person name="Pangilinan J."/>
            <person name="Park H.-J."/>
            <person name="Ramirez L."/>
            <person name="Alfaro M."/>
            <person name="Sun H."/>
            <person name="Tritt A."/>
            <person name="Yoshinaga Y."/>
            <person name="Zwiers L.-H."/>
            <person name="Turgeon B."/>
            <person name="Goodwin S."/>
            <person name="Spatafora J."/>
            <person name="Crous P."/>
            <person name="Grigoriev I."/>
        </authorList>
    </citation>
    <scope>NUCLEOTIDE SEQUENCE</scope>
    <source>
        <strain evidence="1">ATCC 200398</strain>
    </source>
</reference>